<protein>
    <submittedName>
        <fullName evidence="1">Putative terminase</fullName>
    </submittedName>
</protein>
<dbReference type="EMBL" id="MT142754">
    <property type="protein sequence ID" value="QJA88104.1"/>
    <property type="molecule type" value="Genomic_DNA"/>
</dbReference>
<evidence type="ECO:0000313" key="1">
    <source>
        <dbReference type="EMBL" id="QJA88104.1"/>
    </source>
</evidence>
<sequence length="572" mass="65804">MQLDLQRCITDFPYYAKSLLKIKDINAELVPLNLNPPQARLHIVMDNMIQNRRLQRVIVLKARREGISTYAEARIFHCSHLNENTDGVIIAHEKDSGAKIFEMCRLYYECLPIELRPMTRYSSKKELVFENPDKVERIQNPGMRSSIEVLTAGKKNVARGAGYHNLHCSELSSWTFAEDVIPSLIPTIPKTERSIIVFESTAKGVGNFFHEEWLRAIEGESNFHAFFLPWFELPEYTREFNLYKEKDLFSQTLNDEEKELLRVHKLTLEQLYWRRWTIADLRGDVELFRQEYPATPEEAFIVSGSPIFNRQALREMAIKCTEPFFRGCLTTRGLAADEHGEFKVWQMPEKKGIYCLGVDVADGGSGGDYSCIEVFRKLSAPYFAEQVAEWHGRVDPYNFAHIIERIGKLFNSALVSIEVNAHGLATQQELQRDYWNLYQQTYLDRYDQKLTTKVGWDTTVRTKPLLVAFGSHCIADKTIIIHSGELIREGMTFIRDSGGGASAAGNGYDDRIMAALISLYTMHQAIGEEPPYEKTGVVRDPMAPAPMYIDPEFAWLLNYGHQNDYEDTWLNY</sequence>
<name>A0A6M3L3J7_9ZZZZ</name>
<gene>
    <name evidence="1" type="ORF">MM415B02826_0002</name>
</gene>
<dbReference type="Gene3D" id="3.40.50.300">
    <property type="entry name" value="P-loop containing nucleotide triphosphate hydrolases"/>
    <property type="match status" value="1"/>
</dbReference>
<proteinExistence type="predicted"/>
<accession>A0A6M3L3J7</accession>
<dbReference type="Gene3D" id="3.30.420.240">
    <property type="match status" value="1"/>
</dbReference>
<organism evidence="1">
    <name type="scientific">viral metagenome</name>
    <dbReference type="NCBI Taxonomy" id="1070528"/>
    <lineage>
        <taxon>unclassified sequences</taxon>
        <taxon>metagenomes</taxon>
        <taxon>organismal metagenomes</taxon>
    </lineage>
</organism>
<dbReference type="InterPro" id="IPR027417">
    <property type="entry name" value="P-loop_NTPase"/>
</dbReference>
<reference evidence="1" key="1">
    <citation type="submission" date="2020-03" db="EMBL/GenBank/DDBJ databases">
        <title>The deep terrestrial virosphere.</title>
        <authorList>
            <person name="Holmfeldt K."/>
            <person name="Nilsson E."/>
            <person name="Simone D."/>
            <person name="Lopez-Fernandez M."/>
            <person name="Wu X."/>
            <person name="de Brujin I."/>
            <person name="Lundin D."/>
            <person name="Andersson A."/>
            <person name="Bertilsson S."/>
            <person name="Dopson M."/>
        </authorList>
    </citation>
    <scope>NUCLEOTIDE SEQUENCE</scope>
    <source>
        <strain evidence="1">MM415B02826</strain>
    </source>
</reference>
<dbReference type="AlphaFoldDB" id="A0A6M3L3J7"/>